<dbReference type="InterPro" id="IPR015943">
    <property type="entry name" value="WD40/YVTN_repeat-like_dom_sf"/>
</dbReference>
<keyword evidence="3" id="KW-1185">Reference proteome</keyword>
<evidence type="ECO:0008006" key="4">
    <source>
        <dbReference type="Google" id="ProtNLM"/>
    </source>
</evidence>
<feature type="chain" id="PRO_5045697052" description="Glycosyl hydrolase" evidence="1">
    <location>
        <begin position="27"/>
        <end position="91"/>
    </location>
</feature>
<name>A0ABX2KZ29_9PROT</name>
<dbReference type="EMBL" id="WHOR01000067">
    <property type="protein sequence ID" value="NUB19817.1"/>
    <property type="molecule type" value="Genomic_DNA"/>
</dbReference>
<gene>
    <name evidence="2" type="ORF">GBZ26_11400</name>
</gene>
<comment type="caution">
    <text evidence="2">The sequence shown here is derived from an EMBL/GenBank/DDBJ whole genome shotgun (WGS) entry which is preliminary data.</text>
</comment>
<dbReference type="RefSeq" id="WP_174438943.1">
    <property type="nucleotide sequence ID" value="NZ_BAABCC010000057.1"/>
</dbReference>
<accession>A0ABX2KZ29</accession>
<sequence>MSAKKKLATMAAALLLGVVVAGPVQAAETLKLKEVSHLRGIAVDSTDPSHLYLASHHGVWLTNPDRLYAVTDKSAILASQDGGKTWKPFRS</sequence>
<reference evidence="2 3" key="1">
    <citation type="submission" date="2019-10" db="EMBL/GenBank/DDBJ databases">
        <title>Genome sequence of Azospirillum formosense CC-Nfb-7.</title>
        <authorList>
            <person name="Ambrosini A."/>
            <person name="Sant'Anna F.H."/>
            <person name="Cassan F.D."/>
            <person name="Souza E.M."/>
            <person name="Passaglia L.M.P."/>
        </authorList>
    </citation>
    <scope>NUCLEOTIDE SEQUENCE [LARGE SCALE GENOMIC DNA]</scope>
    <source>
        <strain evidence="2 3">CC-NFb-7</strain>
    </source>
</reference>
<dbReference type="Proteomes" id="UP000639419">
    <property type="component" value="Unassembled WGS sequence"/>
</dbReference>
<protein>
    <recommendedName>
        <fullName evidence="4">Glycosyl hydrolase</fullName>
    </recommendedName>
</protein>
<proteinExistence type="predicted"/>
<organism evidence="2 3">
    <name type="scientific">Azospirillum formosense</name>
    <dbReference type="NCBI Taxonomy" id="861533"/>
    <lineage>
        <taxon>Bacteria</taxon>
        <taxon>Pseudomonadati</taxon>
        <taxon>Pseudomonadota</taxon>
        <taxon>Alphaproteobacteria</taxon>
        <taxon>Rhodospirillales</taxon>
        <taxon>Azospirillaceae</taxon>
        <taxon>Azospirillum</taxon>
    </lineage>
</organism>
<evidence type="ECO:0000256" key="1">
    <source>
        <dbReference type="SAM" id="SignalP"/>
    </source>
</evidence>
<dbReference type="Gene3D" id="2.130.10.10">
    <property type="entry name" value="YVTN repeat-like/Quinoprotein amine dehydrogenase"/>
    <property type="match status" value="1"/>
</dbReference>
<dbReference type="SUPFAM" id="SSF110296">
    <property type="entry name" value="Oligoxyloglucan reducing end-specific cellobiohydrolase"/>
    <property type="match status" value="1"/>
</dbReference>
<keyword evidence="1" id="KW-0732">Signal</keyword>
<evidence type="ECO:0000313" key="2">
    <source>
        <dbReference type="EMBL" id="NUB19817.1"/>
    </source>
</evidence>
<feature type="signal peptide" evidence="1">
    <location>
        <begin position="1"/>
        <end position="26"/>
    </location>
</feature>
<evidence type="ECO:0000313" key="3">
    <source>
        <dbReference type="Proteomes" id="UP000639419"/>
    </source>
</evidence>